<proteinExistence type="predicted"/>
<dbReference type="EMBL" id="JAWDJR010000011">
    <property type="protein sequence ID" value="KAK9966661.1"/>
    <property type="molecule type" value="Genomic_DNA"/>
</dbReference>
<feature type="compositionally biased region" description="Low complexity" evidence="1">
    <location>
        <begin position="264"/>
        <end position="274"/>
    </location>
</feature>
<accession>A0AAW1ZYV0</accession>
<evidence type="ECO:0000313" key="3">
    <source>
        <dbReference type="Proteomes" id="UP001479290"/>
    </source>
</evidence>
<evidence type="ECO:0000256" key="1">
    <source>
        <dbReference type="SAM" id="MobiDB-lite"/>
    </source>
</evidence>
<gene>
    <name evidence="2" type="ORF">ABG768_003759</name>
</gene>
<evidence type="ECO:0000313" key="2">
    <source>
        <dbReference type="EMBL" id="KAK9966661.1"/>
    </source>
</evidence>
<protein>
    <submittedName>
        <fullName evidence="2">Uncharacterized protein</fullName>
    </submittedName>
</protein>
<feature type="compositionally biased region" description="Polar residues" evidence="1">
    <location>
        <begin position="276"/>
        <end position="285"/>
    </location>
</feature>
<reference evidence="2 3" key="1">
    <citation type="submission" date="2024-05" db="EMBL/GenBank/DDBJ databases">
        <title>A high-quality chromosomal-level genome assembly of Topmouth culter (Culter alburnus).</title>
        <authorList>
            <person name="Zhao H."/>
        </authorList>
    </citation>
    <scope>NUCLEOTIDE SEQUENCE [LARGE SCALE GENOMIC DNA]</scope>
    <source>
        <strain evidence="2">CATC2023</strain>
        <tissue evidence="2">Muscle</tissue>
    </source>
</reference>
<dbReference type="AlphaFoldDB" id="A0AAW1ZYV0"/>
<keyword evidence="3" id="KW-1185">Reference proteome</keyword>
<dbReference type="Proteomes" id="UP001479290">
    <property type="component" value="Unassembled WGS sequence"/>
</dbReference>
<sequence>MEGTTIQLLRNNFKFFFSFQLAGPQTLLSLRVHGHTGSVDDGFVRIAACFLNSYARSQVQGSLISSAGNGSLVPIAVATESESMSTESLPKQAQLNYQALGQLSNESVTSSSQQLIQTSFQSSGQLVQVCYQPPVQPIVKPQKSRLQTSCSTFVVKPLQQRNKSSRPSYQLGQGSYGSGLVSLLSGQQLLQSSIDSTVQPSSVKLAQARYQPVALLSLQQSSQASSQNLEQSLSQPGGLLSAQASSQSVSQQLGFHVFSMPEQSSYGSHSSLGSQPLEQPSNVPLSSSYEYMMHSFKPGF</sequence>
<name>A0AAW1ZYV0_CULAL</name>
<organism evidence="2 3">
    <name type="scientific">Culter alburnus</name>
    <name type="common">Topmouth culter</name>
    <dbReference type="NCBI Taxonomy" id="194366"/>
    <lineage>
        <taxon>Eukaryota</taxon>
        <taxon>Metazoa</taxon>
        <taxon>Chordata</taxon>
        <taxon>Craniata</taxon>
        <taxon>Vertebrata</taxon>
        <taxon>Euteleostomi</taxon>
        <taxon>Actinopterygii</taxon>
        <taxon>Neopterygii</taxon>
        <taxon>Teleostei</taxon>
        <taxon>Ostariophysi</taxon>
        <taxon>Cypriniformes</taxon>
        <taxon>Xenocyprididae</taxon>
        <taxon>Xenocypridinae</taxon>
        <taxon>Culter</taxon>
    </lineage>
</organism>
<comment type="caution">
    <text evidence="2">The sequence shown here is derived from an EMBL/GenBank/DDBJ whole genome shotgun (WGS) entry which is preliminary data.</text>
</comment>
<feature type="region of interest" description="Disordered" evidence="1">
    <location>
        <begin position="263"/>
        <end position="285"/>
    </location>
</feature>